<protein>
    <recommendedName>
        <fullName evidence="4">50S ribosomal protein L35</fullName>
    </recommendedName>
</protein>
<dbReference type="InterPro" id="IPR001706">
    <property type="entry name" value="Ribosomal_bL35"/>
</dbReference>
<evidence type="ECO:0000256" key="2">
    <source>
        <dbReference type="ARBA" id="ARBA00022980"/>
    </source>
</evidence>
<evidence type="ECO:0000313" key="6">
    <source>
        <dbReference type="EMBL" id="KAG8467422.1"/>
    </source>
</evidence>
<dbReference type="GO" id="GO:0006412">
    <property type="term" value="P:translation"/>
    <property type="evidence" value="ECO:0007669"/>
    <property type="project" value="InterPro"/>
</dbReference>
<dbReference type="InterPro" id="IPR037229">
    <property type="entry name" value="Ribosomal_bL35_sf"/>
</dbReference>
<evidence type="ECO:0000313" key="7">
    <source>
        <dbReference type="Proteomes" id="UP000751190"/>
    </source>
</evidence>
<dbReference type="GO" id="GO:0015934">
    <property type="term" value="C:large ribosomal subunit"/>
    <property type="evidence" value="ECO:0007669"/>
    <property type="project" value="TreeGrafter"/>
</dbReference>
<feature type="signal peptide" evidence="5">
    <location>
        <begin position="1"/>
        <end position="17"/>
    </location>
</feature>
<dbReference type="AlphaFoldDB" id="A0A8J6CAA9"/>
<evidence type="ECO:0000256" key="4">
    <source>
        <dbReference type="RuleBase" id="RU000568"/>
    </source>
</evidence>
<comment type="caution">
    <text evidence="6">The sequence shown here is derived from an EMBL/GenBank/DDBJ whole genome shotgun (WGS) entry which is preliminary data.</text>
</comment>
<dbReference type="PRINTS" id="PR00064">
    <property type="entry name" value="RIBOSOMALL35"/>
</dbReference>
<keyword evidence="2 4" id="KW-0689">Ribosomal protein</keyword>
<organism evidence="6 7">
    <name type="scientific">Diacronema lutheri</name>
    <name type="common">Unicellular marine alga</name>
    <name type="synonym">Monochrysis lutheri</name>
    <dbReference type="NCBI Taxonomy" id="2081491"/>
    <lineage>
        <taxon>Eukaryota</taxon>
        <taxon>Haptista</taxon>
        <taxon>Haptophyta</taxon>
        <taxon>Pavlovophyceae</taxon>
        <taxon>Pavlovales</taxon>
        <taxon>Pavlovaceae</taxon>
        <taxon>Diacronema</taxon>
    </lineage>
</organism>
<reference evidence="6" key="1">
    <citation type="submission" date="2021-05" db="EMBL/GenBank/DDBJ databases">
        <title>The genome of the haptophyte Pavlova lutheri (Diacronema luteri, Pavlovales) - a model for lipid biosynthesis in eukaryotic algae.</title>
        <authorList>
            <person name="Hulatt C.J."/>
            <person name="Posewitz M.C."/>
        </authorList>
    </citation>
    <scope>NUCLEOTIDE SEQUENCE</scope>
    <source>
        <strain evidence="6">NIVA-4/92</strain>
    </source>
</reference>
<dbReference type="Proteomes" id="UP000751190">
    <property type="component" value="Unassembled WGS sequence"/>
</dbReference>
<name>A0A8J6CAA9_DIALT</name>
<dbReference type="PANTHER" id="PTHR33343">
    <property type="entry name" value="54S RIBOSOMAL PROTEIN BL35M"/>
    <property type="match status" value="1"/>
</dbReference>
<proteinExistence type="inferred from homology"/>
<accession>A0A8J6CAA9</accession>
<evidence type="ECO:0000256" key="3">
    <source>
        <dbReference type="ARBA" id="ARBA00023274"/>
    </source>
</evidence>
<evidence type="ECO:0000256" key="5">
    <source>
        <dbReference type="SAM" id="SignalP"/>
    </source>
</evidence>
<comment type="similarity">
    <text evidence="1 4">Belongs to the bacterial ribosomal protein bL35 family.</text>
</comment>
<keyword evidence="7" id="KW-1185">Reference proteome</keyword>
<sequence>MKAIFLVVALAVAGASATAELAFIGGGALSMARRPESCAVSAVQMRGPKPSTKLKGAKVRSSVAKRFKMTAGGKILRRRANKQHLLFNKKHKNKKHAGKIGQVSSAMIKTYTQILSR</sequence>
<keyword evidence="3 4" id="KW-0687">Ribonucleoprotein</keyword>
<dbReference type="SUPFAM" id="SSF143034">
    <property type="entry name" value="L35p-like"/>
    <property type="match status" value="1"/>
</dbReference>
<dbReference type="Pfam" id="PF01632">
    <property type="entry name" value="Ribosomal_L35p"/>
    <property type="match status" value="1"/>
</dbReference>
<dbReference type="OrthoDB" id="10500816at2759"/>
<dbReference type="Gene3D" id="4.10.410.60">
    <property type="match status" value="1"/>
</dbReference>
<gene>
    <name evidence="6" type="ORF">KFE25_000738</name>
</gene>
<dbReference type="PANTHER" id="PTHR33343:SF1">
    <property type="entry name" value="LARGE RIBOSOMAL SUBUNIT PROTEIN BL35M"/>
    <property type="match status" value="1"/>
</dbReference>
<dbReference type="HAMAP" id="MF_00514">
    <property type="entry name" value="Ribosomal_bL35"/>
    <property type="match status" value="1"/>
</dbReference>
<dbReference type="InterPro" id="IPR018265">
    <property type="entry name" value="Ribosomal_bL35_CS"/>
</dbReference>
<feature type="chain" id="PRO_5035241182" description="50S ribosomal protein L35" evidence="5">
    <location>
        <begin position="18"/>
        <end position="117"/>
    </location>
</feature>
<dbReference type="EMBL" id="JAGTXO010000006">
    <property type="protein sequence ID" value="KAG8467422.1"/>
    <property type="molecule type" value="Genomic_DNA"/>
</dbReference>
<dbReference type="PROSITE" id="PS00936">
    <property type="entry name" value="RIBOSOMAL_L35"/>
    <property type="match status" value="1"/>
</dbReference>
<dbReference type="GO" id="GO:0003735">
    <property type="term" value="F:structural constituent of ribosome"/>
    <property type="evidence" value="ECO:0007669"/>
    <property type="project" value="InterPro"/>
</dbReference>
<dbReference type="InterPro" id="IPR021137">
    <property type="entry name" value="Ribosomal_bL35-like"/>
</dbReference>
<keyword evidence="5" id="KW-0732">Signal</keyword>
<evidence type="ECO:0000256" key="1">
    <source>
        <dbReference type="ARBA" id="ARBA00006598"/>
    </source>
</evidence>